<sequence>MSKPQPEITAYLKTFCGWSEGVRAIMRKYDLQFEEKDIIKNPAFRWEMEQRSGQGLSPCVVVNGEMLADVSGDEVEAYLIKNGLLEGSDAEADAPTNSACSDEQHAAMARGELPKIPGKIRFLD</sequence>
<organism evidence="2 3">
    <name type="scientific">Luteolibacter rhizosphaerae</name>
    <dbReference type="NCBI Taxonomy" id="2989719"/>
    <lineage>
        <taxon>Bacteria</taxon>
        <taxon>Pseudomonadati</taxon>
        <taxon>Verrucomicrobiota</taxon>
        <taxon>Verrucomicrobiia</taxon>
        <taxon>Verrucomicrobiales</taxon>
        <taxon>Verrucomicrobiaceae</taxon>
        <taxon>Luteolibacter</taxon>
    </lineage>
</organism>
<name>A0ABT3FX23_9BACT</name>
<accession>A0ABT3FX23</accession>
<keyword evidence="3" id="KW-1185">Reference proteome</keyword>
<dbReference type="Pfam" id="PF00462">
    <property type="entry name" value="Glutaredoxin"/>
    <property type="match status" value="1"/>
</dbReference>
<dbReference type="Gene3D" id="3.40.30.10">
    <property type="entry name" value="Glutaredoxin"/>
    <property type="match status" value="1"/>
</dbReference>
<comment type="caution">
    <text evidence="2">The sequence shown here is derived from an EMBL/GenBank/DDBJ whole genome shotgun (WGS) entry which is preliminary data.</text>
</comment>
<reference evidence="2" key="1">
    <citation type="submission" date="2022-10" db="EMBL/GenBank/DDBJ databases">
        <title>Luteolibacter sp. GHJ8, whole genome shotgun sequencing project.</title>
        <authorList>
            <person name="Zhao G."/>
            <person name="Shen L."/>
        </authorList>
    </citation>
    <scope>NUCLEOTIDE SEQUENCE</scope>
    <source>
        <strain evidence="2">GHJ8</strain>
    </source>
</reference>
<feature type="domain" description="Glutaredoxin" evidence="1">
    <location>
        <begin position="8"/>
        <end position="66"/>
    </location>
</feature>
<proteinExistence type="predicted"/>
<dbReference type="EMBL" id="JAPDDR010000001">
    <property type="protein sequence ID" value="MCW1912108.1"/>
    <property type="molecule type" value="Genomic_DNA"/>
</dbReference>
<dbReference type="CDD" id="cd02066">
    <property type="entry name" value="GRX_family"/>
    <property type="match status" value="1"/>
</dbReference>
<evidence type="ECO:0000313" key="3">
    <source>
        <dbReference type="Proteomes" id="UP001165653"/>
    </source>
</evidence>
<dbReference type="SUPFAM" id="SSF52833">
    <property type="entry name" value="Thioredoxin-like"/>
    <property type="match status" value="1"/>
</dbReference>
<dbReference type="InterPro" id="IPR002109">
    <property type="entry name" value="Glutaredoxin"/>
</dbReference>
<dbReference type="Proteomes" id="UP001165653">
    <property type="component" value="Unassembled WGS sequence"/>
</dbReference>
<gene>
    <name evidence="2" type="ORF">OJ996_00895</name>
</gene>
<dbReference type="InterPro" id="IPR036249">
    <property type="entry name" value="Thioredoxin-like_sf"/>
</dbReference>
<dbReference type="PROSITE" id="PS51354">
    <property type="entry name" value="GLUTAREDOXIN_2"/>
    <property type="match status" value="1"/>
</dbReference>
<protein>
    <submittedName>
        <fullName evidence="2">Glutaredoxin</fullName>
    </submittedName>
</protein>
<evidence type="ECO:0000313" key="2">
    <source>
        <dbReference type="EMBL" id="MCW1912108.1"/>
    </source>
</evidence>
<dbReference type="RefSeq" id="WP_264510199.1">
    <property type="nucleotide sequence ID" value="NZ_JAPDDR010000001.1"/>
</dbReference>
<evidence type="ECO:0000259" key="1">
    <source>
        <dbReference type="Pfam" id="PF00462"/>
    </source>
</evidence>